<dbReference type="EMBL" id="BOQE01000001">
    <property type="protein sequence ID" value="GIM46458.1"/>
    <property type="molecule type" value="Genomic_DNA"/>
</dbReference>
<dbReference type="SUPFAM" id="SSF161098">
    <property type="entry name" value="MetI-like"/>
    <property type="match status" value="1"/>
</dbReference>
<dbReference type="InterPro" id="IPR043429">
    <property type="entry name" value="ArtM/GltK/GlnP/TcyL/YhdX-like"/>
</dbReference>
<dbReference type="AlphaFoldDB" id="A0AAV4LFF8"/>
<dbReference type="GO" id="GO:0022857">
    <property type="term" value="F:transmembrane transporter activity"/>
    <property type="evidence" value="ECO:0007669"/>
    <property type="project" value="InterPro"/>
</dbReference>
<name>A0AAV4LFF8_9BACL</name>
<keyword evidence="2 8" id="KW-0813">Transport</keyword>
<evidence type="ECO:0000256" key="1">
    <source>
        <dbReference type="ARBA" id="ARBA00004651"/>
    </source>
</evidence>
<feature type="transmembrane region" description="Helical" evidence="8">
    <location>
        <begin position="54"/>
        <end position="75"/>
    </location>
</feature>
<proteinExistence type="inferred from homology"/>
<evidence type="ECO:0000256" key="6">
    <source>
        <dbReference type="ARBA" id="ARBA00022989"/>
    </source>
</evidence>
<dbReference type="InterPro" id="IPR035906">
    <property type="entry name" value="MetI-like_sf"/>
</dbReference>
<comment type="similarity">
    <text evidence="8">Belongs to the binding-protein-dependent transport system permease family.</text>
</comment>
<dbReference type="NCBIfam" id="TIGR01726">
    <property type="entry name" value="HEQRo_perm_3TM"/>
    <property type="match status" value="1"/>
</dbReference>
<reference evidence="10" key="1">
    <citation type="journal article" date="2023" name="Int. J. Syst. Evol. Microbiol.">
        <title>Collibacillus ludicampi gen. nov., sp. nov., a new soil bacterium of the family Alicyclobacillaceae.</title>
        <authorList>
            <person name="Jojima T."/>
            <person name="Ioku Y."/>
            <person name="Fukuta Y."/>
            <person name="Shirasaka N."/>
            <person name="Matsumura Y."/>
            <person name="Mori M."/>
        </authorList>
    </citation>
    <scope>NUCLEOTIDE SEQUENCE</scope>
    <source>
        <strain evidence="10">TP075</strain>
    </source>
</reference>
<dbReference type="InterPro" id="IPR000515">
    <property type="entry name" value="MetI-like"/>
</dbReference>
<dbReference type="PANTHER" id="PTHR30614">
    <property type="entry name" value="MEMBRANE COMPONENT OF AMINO ACID ABC TRANSPORTER"/>
    <property type="match status" value="1"/>
</dbReference>
<evidence type="ECO:0000256" key="8">
    <source>
        <dbReference type="RuleBase" id="RU363032"/>
    </source>
</evidence>
<dbReference type="Gene3D" id="1.10.3720.10">
    <property type="entry name" value="MetI-like"/>
    <property type="match status" value="1"/>
</dbReference>
<evidence type="ECO:0000259" key="9">
    <source>
        <dbReference type="PROSITE" id="PS50928"/>
    </source>
</evidence>
<comment type="caution">
    <text evidence="10">The sequence shown here is derived from an EMBL/GenBank/DDBJ whole genome shotgun (WGS) entry which is preliminary data.</text>
</comment>
<dbReference type="Pfam" id="PF00528">
    <property type="entry name" value="BPD_transp_1"/>
    <property type="match status" value="1"/>
</dbReference>
<accession>A0AAV4LFF8</accession>
<keyword evidence="3" id="KW-1003">Cell membrane</keyword>
<evidence type="ECO:0000256" key="5">
    <source>
        <dbReference type="ARBA" id="ARBA00022970"/>
    </source>
</evidence>
<gene>
    <name evidence="10" type="ORF">DNHGIG_20070</name>
</gene>
<feature type="transmembrane region" description="Helical" evidence="8">
    <location>
        <begin position="12"/>
        <end position="42"/>
    </location>
</feature>
<evidence type="ECO:0000256" key="4">
    <source>
        <dbReference type="ARBA" id="ARBA00022692"/>
    </source>
</evidence>
<evidence type="ECO:0000256" key="7">
    <source>
        <dbReference type="ARBA" id="ARBA00023136"/>
    </source>
</evidence>
<evidence type="ECO:0000256" key="2">
    <source>
        <dbReference type="ARBA" id="ARBA00022448"/>
    </source>
</evidence>
<dbReference type="CDD" id="cd06261">
    <property type="entry name" value="TM_PBP2"/>
    <property type="match status" value="1"/>
</dbReference>
<organism evidence="10 11">
    <name type="scientific">Collibacillus ludicampi</name>
    <dbReference type="NCBI Taxonomy" id="2771369"/>
    <lineage>
        <taxon>Bacteria</taxon>
        <taxon>Bacillati</taxon>
        <taxon>Bacillota</taxon>
        <taxon>Bacilli</taxon>
        <taxon>Bacillales</taxon>
        <taxon>Alicyclobacillaceae</taxon>
        <taxon>Collibacillus</taxon>
    </lineage>
</organism>
<keyword evidence="5" id="KW-0029">Amino-acid transport</keyword>
<dbReference type="PROSITE" id="PS50928">
    <property type="entry name" value="ABC_TM1"/>
    <property type="match status" value="1"/>
</dbReference>
<dbReference type="RefSeq" id="WP_282199559.1">
    <property type="nucleotide sequence ID" value="NZ_BOQE01000001.1"/>
</dbReference>
<dbReference type="Proteomes" id="UP001057291">
    <property type="component" value="Unassembled WGS sequence"/>
</dbReference>
<dbReference type="FunFam" id="1.10.3720.10:FF:000033">
    <property type="entry name" value="Polar amino acid ABC transporter permease"/>
    <property type="match status" value="1"/>
</dbReference>
<keyword evidence="11" id="KW-1185">Reference proteome</keyword>
<dbReference type="InterPro" id="IPR010065">
    <property type="entry name" value="AA_ABC_transptr_permease_3TM"/>
</dbReference>
<dbReference type="PANTHER" id="PTHR30614:SF41">
    <property type="entry name" value="INNER MEMBRANE AMINO-ACID ABC TRANSPORTER PERMEASE PROTEIN YHDY"/>
    <property type="match status" value="1"/>
</dbReference>
<evidence type="ECO:0000313" key="11">
    <source>
        <dbReference type="Proteomes" id="UP001057291"/>
    </source>
</evidence>
<comment type="subcellular location">
    <subcellularLocation>
        <location evidence="1 8">Cell membrane</location>
        <topology evidence="1 8">Multi-pass membrane protein</topology>
    </subcellularLocation>
</comment>
<evidence type="ECO:0000256" key="3">
    <source>
        <dbReference type="ARBA" id="ARBA00022475"/>
    </source>
</evidence>
<sequence length="217" mass="24131">MDFAGTYSLDNIIFLLKGFLVTIEVAVLAILGSFIIGTIVGILRYTKIPGLSQLLLILVEVIRNLPLILIIFFVYFALPEVKIKMEVVPAAIVALTIFESALISEIVRSGLHSINKGQIEAARASGLTYVQTLWYIILPQALKRMIPPLVSQFISLIKDTSLAVIIALPELMHNGQIVYGHNVKFVIPTLLFVAMLYFLLNYSLSVFALRLEKRLST</sequence>
<keyword evidence="4 8" id="KW-0812">Transmembrane</keyword>
<feature type="domain" description="ABC transmembrane type-1" evidence="9">
    <location>
        <begin position="19"/>
        <end position="208"/>
    </location>
</feature>
<dbReference type="GO" id="GO:0043190">
    <property type="term" value="C:ATP-binding cassette (ABC) transporter complex"/>
    <property type="evidence" value="ECO:0007669"/>
    <property type="project" value="InterPro"/>
</dbReference>
<evidence type="ECO:0000313" key="10">
    <source>
        <dbReference type="EMBL" id="GIM46458.1"/>
    </source>
</evidence>
<protein>
    <submittedName>
        <fullName evidence="10">Glutamine ABC transporter permease</fullName>
    </submittedName>
</protein>
<keyword evidence="7 8" id="KW-0472">Membrane</keyword>
<feature type="transmembrane region" description="Helical" evidence="8">
    <location>
        <begin position="189"/>
        <end position="209"/>
    </location>
</feature>
<dbReference type="GO" id="GO:0006865">
    <property type="term" value="P:amino acid transport"/>
    <property type="evidence" value="ECO:0007669"/>
    <property type="project" value="UniProtKB-KW"/>
</dbReference>
<keyword evidence="6 8" id="KW-1133">Transmembrane helix</keyword>